<organism evidence="1 2">
    <name type="scientific">Aquimarina rubra</name>
    <dbReference type="NCBI Taxonomy" id="1920033"/>
    <lineage>
        <taxon>Bacteria</taxon>
        <taxon>Pseudomonadati</taxon>
        <taxon>Bacteroidota</taxon>
        <taxon>Flavobacteriia</taxon>
        <taxon>Flavobacteriales</taxon>
        <taxon>Flavobacteriaceae</taxon>
        <taxon>Aquimarina</taxon>
    </lineage>
</organism>
<name>A0ABW5LLF2_9FLAO</name>
<dbReference type="Pfam" id="PF06841">
    <property type="entry name" value="Phage_T4_gp19"/>
    <property type="match status" value="1"/>
</dbReference>
<protein>
    <submittedName>
        <fullName evidence="1">Phage tail protein</fullName>
    </submittedName>
</protein>
<dbReference type="InterPro" id="IPR011747">
    <property type="entry name" value="CHP02241"/>
</dbReference>
<evidence type="ECO:0000313" key="2">
    <source>
        <dbReference type="Proteomes" id="UP001597319"/>
    </source>
</evidence>
<gene>
    <name evidence="1" type="ORF">ACFSR1_23535</name>
</gene>
<dbReference type="PANTHER" id="PTHR38009:SF1">
    <property type="entry name" value="CONSERVED HYPOTHETICAL PHAGE TAIL PROTEIN"/>
    <property type="match status" value="1"/>
</dbReference>
<dbReference type="InterPro" id="IPR010667">
    <property type="entry name" value="Phage_T4_Gp19"/>
</dbReference>
<accession>A0ABW5LLF2</accession>
<dbReference type="PANTHER" id="PTHR38009">
    <property type="entry name" value="CONSERVED HYPOTHETICAL PHAGE TAIL PROTEIN"/>
    <property type="match status" value="1"/>
</dbReference>
<dbReference type="EMBL" id="JBHULE010000037">
    <property type="protein sequence ID" value="MFD2565668.1"/>
    <property type="molecule type" value="Genomic_DNA"/>
</dbReference>
<comment type="caution">
    <text evidence="1">The sequence shown here is derived from an EMBL/GenBank/DDBJ whole genome shotgun (WGS) entry which is preliminary data.</text>
</comment>
<dbReference type="RefSeq" id="WP_378295487.1">
    <property type="nucleotide sequence ID" value="NZ_JBHULE010000037.1"/>
</dbReference>
<reference evidence="2" key="1">
    <citation type="journal article" date="2019" name="Int. J. Syst. Evol. Microbiol.">
        <title>The Global Catalogue of Microorganisms (GCM) 10K type strain sequencing project: providing services to taxonomists for standard genome sequencing and annotation.</title>
        <authorList>
            <consortium name="The Broad Institute Genomics Platform"/>
            <consortium name="The Broad Institute Genome Sequencing Center for Infectious Disease"/>
            <person name="Wu L."/>
            <person name="Ma J."/>
        </authorList>
    </citation>
    <scope>NUCLEOTIDE SEQUENCE [LARGE SCALE GENOMIC DNA]</scope>
    <source>
        <strain evidence="2">KCTC 52274</strain>
    </source>
</reference>
<sequence>MATYYPPVGFHFSVEFTGLSTGDKDHQFQSVSGLTVDIETEEITEGGENRFKHKIPVRTKYPNLVLKRGLLVDSEVVDWCKRAVENFDFEPIDLIVKLLNEKHEPLLSWNIVHAYPIKWSIADFNAEESKVVIETIELVYNYYNTIT</sequence>
<dbReference type="NCBIfam" id="TIGR02241">
    <property type="entry name" value="conserved hypothetical phage tail region protein"/>
    <property type="match status" value="1"/>
</dbReference>
<keyword evidence="2" id="KW-1185">Reference proteome</keyword>
<dbReference type="Proteomes" id="UP001597319">
    <property type="component" value="Unassembled WGS sequence"/>
</dbReference>
<proteinExistence type="predicted"/>
<evidence type="ECO:0000313" key="1">
    <source>
        <dbReference type="EMBL" id="MFD2565668.1"/>
    </source>
</evidence>